<gene>
    <name evidence="3" type="ordered locus">BOV_1255</name>
</gene>
<dbReference type="HOGENOM" id="CLU_059021_2_2_5"/>
<keyword evidence="4" id="KW-1185">Reference proteome</keyword>
<reference evidence="4" key="1">
    <citation type="journal article" date="2009" name="PLoS ONE">
        <title>Genome degradation in Brucella ovis corresponds with narrowing of its host range and tissue tropism.</title>
        <authorList>
            <person name="Tsolis R.M."/>
            <person name="Seshadri R."/>
            <person name="Santos R.L."/>
            <person name="Sangari F.J."/>
            <person name="Lobo J.M."/>
            <person name="de Jong M.F."/>
            <person name="Ren Q."/>
            <person name="Myers G."/>
            <person name="Brinkac L.M."/>
            <person name="Nelson W.C."/>
            <person name="Deboy R.T."/>
            <person name="Angiuoli S."/>
            <person name="Khouri H."/>
            <person name="Dimitrov G."/>
            <person name="Robinson J.R."/>
            <person name="Mulligan S."/>
            <person name="Walker R.L."/>
            <person name="Elzer P.E."/>
            <person name="Hassan K.A."/>
            <person name="Paulsen I.T."/>
        </authorList>
    </citation>
    <scope>NUCLEOTIDE SEQUENCE [LARGE SCALE GENOMIC DNA]</scope>
    <source>
        <strain evidence="4">ATCC 25840 / 63/290 / NCTC 10512</strain>
    </source>
</reference>
<keyword evidence="1" id="KW-0560">Oxidoreductase</keyword>
<dbReference type="GO" id="GO:0042602">
    <property type="term" value="F:riboflavin reductase (NADPH) activity"/>
    <property type="evidence" value="ECO:0007669"/>
    <property type="project" value="TreeGrafter"/>
</dbReference>
<dbReference type="InterPro" id="IPR002563">
    <property type="entry name" value="Flavin_Rdtase-like_dom"/>
</dbReference>
<evidence type="ECO:0000256" key="1">
    <source>
        <dbReference type="ARBA" id="ARBA00023002"/>
    </source>
</evidence>
<dbReference type="SMART" id="SM00903">
    <property type="entry name" value="Flavin_Reduct"/>
    <property type="match status" value="1"/>
</dbReference>
<evidence type="ECO:0000313" key="3">
    <source>
        <dbReference type="EMBL" id="ABQ60249.1"/>
    </source>
</evidence>
<organism evidence="3 4">
    <name type="scientific">Brucella ovis (strain ATCC 25840 / 63/290 / NCTC 10512)</name>
    <dbReference type="NCBI Taxonomy" id="444178"/>
    <lineage>
        <taxon>Bacteria</taxon>
        <taxon>Pseudomonadati</taxon>
        <taxon>Pseudomonadota</taxon>
        <taxon>Alphaproteobacteria</taxon>
        <taxon>Hyphomicrobiales</taxon>
        <taxon>Brucellaceae</taxon>
        <taxon>Brucella/Ochrobactrum group</taxon>
        <taxon>Brucella</taxon>
    </lineage>
</organism>
<dbReference type="PANTHER" id="PTHR30466">
    <property type="entry name" value="FLAVIN REDUCTASE"/>
    <property type="match status" value="1"/>
</dbReference>
<dbReference type="KEGG" id="bov:BOV_1255"/>
<sequence>MIEKWVAVSSPLCNARNGCRQLGSALVTVCGIRVCVDVQTVNNIISSVSTVESKAYRDAMSHYAGAVQIVTTAGAAGRRGLTLTAACSVSDNPPTILICLQKIHEENRIFIENGVFAINTLAGPHQQLADAFSGRIGLTQDERFELAAWEILATGAPVLKGALAAFDCRVVSVQDHSTHHVLFGEVVGLSSHTEEEALIYLNRRYHKLEL</sequence>
<dbReference type="Pfam" id="PF01613">
    <property type="entry name" value="Flavin_Reduct"/>
    <property type="match status" value="1"/>
</dbReference>
<dbReference type="GO" id="GO:0004497">
    <property type="term" value="F:monooxygenase activity"/>
    <property type="evidence" value="ECO:0007669"/>
    <property type="project" value="UniProtKB-KW"/>
</dbReference>
<dbReference type="GO" id="GO:0010181">
    <property type="term" value="F:FMN binding"/>
    <property type="evidence" value="ECO:0007669"/>
    <property type="project" value="InterPro"/>
</dbReference>
<keyword evidence="3" id="KW-0503">Monooxygenase</keyword>
<evidence type="ECO:0000313" key="4">
    <source>
        <dbReference type="Proteomes" id="UP000006383"/>
    </source>
</evidence>
<dbReference type="InterPro" id="IPR012349">
    <property type="entry name" value="Split_barrel_FMN-bd"/>
</dbReference>
<protein>
    <submittedName>
        <fullName evidence="3">Monooxygenase</fullName>
    </submittedName>
</protein>
<evidence type="ECO:0000259" key="2">
    <source>
        <dbReference type="SMART" id="SM00903"/>
    </source>
</evidence>
<dbReference type="Proteomes" id="UP000006383">
    <property type="component" value="Chromosome I"/>
</dbReference>
<dbReference type="InterPro" id="IPR050268">
    <property type="entry name" value="NADH-dep_flavin_reductase"/>
</dbReference>
<feature type="domain" description="Flavin reductase like" evidence="2">
    <location>
        <begin position="60"/>
        <end position="207"/>
    </location>
</feature>
<dbReference type="EMBL" id="CP000708">
    <property type="protein sequence ID" value="ABQ60249.1"/>
    <property type="molecule type" value="Genomic_DNA"/>
</dbReference>
<dbReference type="GO" id="GO:0006208">
    <property type="term" value="P:pyrimidine nucleobase catabolic process"/>
    <property type="evidence" value="ECO:0007669"/>
    <property type="project" value="TreeGrafter"/>
</dbReference>
<dbReference type="PANTHER" id="PTHR30466:SF1">
    <property type="entry name" value="FMN REDUCTASE (NADH) RUTF"/>
    <property type="match status" value="1"/>
</dbReference>
<proteinExistence type="predicted"/>
<dbReference type="SUPFAM" id="SSF50475">
    <property type="entry name" value="FMN-binding split barrel"/>
    <property type="match status" value="1"/>
</dbReference>
<accession>A0A0H3ALU8</accession>
<name>A0A0H3ALU8_BRUO2</name>
<dbReference type="AlphaFoldDB" id="A0A0H3ALU8"/>
<dbReference type="Gene3D" id="2.30.110.10">
    <property type="entry name" value="Electron Transport, Fmn-binding Protein, Chain A"/>
    <property type="match status" value="1"/>
</dbReference>